<dbReference type="PANTHER" id="PTHR10314">
    <property type="entry name" value="CYSTATHIONINE BETA-SYNTHASE"/>
    <property type="match status" value="1"/>
</dbReference>
<name>A0A0M0JL82_9EUKA</name>
<dbReference type="OrthoDB" id="10259545at2759"/>
<comment type="caution">
    <text evidence="6">The sequence shown here is derived from an EMBL/GenBank/DDBJ whole genome shotgun (WGS) entry which is preliminary data.</text>
</comment>
<comment type="cofactor">
    <cofactor evidence="1">
        <name>pyridoxal 5'-phosphate</name>
        <dbReference type="ChEBI" id="CHEBI:597326"/>
    </cofactor>
</comment>
<protein>
    <submittedName>
        <fullName evidence="6">Cystathionine beta-synthase</fullName>
    </submittedName>
</protein>
<evidence type="ECO:0000259" key="5">
    <source>
        <dbReference type="Pfam" id="PF00291"/>
    </source>
</evidence>
<dbReference type="AlphaFoldDB" id="A0A0M0JL82"/>
<dbReference type="FunFam" id="3.40.50.1100:FF:000118">
    <property type="entry name" value="Related to CYS4-cystathionine beta-synthase"/>
    <property type="match status" value="1"/>
</dbReference>
<dbReference type="InterPro" id="IPR050214">
    <property type="entry name" value="Cys_Synth/Cystath_Beta-Synth"/>
</dbReference>
<dbReference type="GO" id="GO:0044272">
    <property type="term" value="P:sulfur compound biosynthetic process"/>
    <property type="evidence" value="ECO:0007669"/>
    <property type="project" value="UniProtKB-ARBA"/>
</dbReference>
<feature type="chain" id="PRO_5005601872" evidence="4">
    <location>
        <begin position="25"/>
        <end position="376"/>
    </location>
</feature>
<feature type="signal peptide" evidence="4">
    <location>
        <begin position="1"/>
        <end position="24"/>
    </location>
</feature>
<organism evidence="6 7">
    <name type="scientific">Chrysochromulina tobinii</name>
    <dbReference type="NCBI Taxonomy" id="1460289"/>
    <lineage>
        <taxon>Eukaryota</taxon>
        <taxon>Haptista</taxon>
        <taxon>Haptophyta</taxon>
        <taxon>Prymnesiophyceae</taxon>
        <taxon>Prymnesiales</taxon>
        <taxon>Chrysochromulinaceae</taxon>
        <taxon>Chrysochromulina</taxon>
    </lineage>
</organism>
<dbReference type="InterPro" id="IPR036052">
    <property type="entry name" value="TrpB-like_PALP_sf"/>
</dbReference>
<comment type="similarity">
    <text evidence="2">Belongs to the cysteine synthase/cystathionine beta-synthase family.</text>
</comment>
<dbReference type="GO" id="GO:0006534">
    <property type="term" value="P:cysteine metabolic process"/>
    <property type="evidence" value="ECO:0007669"/>
    <property type="project" value="UniProtKB-ARBA"/>
</dbReference>
<dbReference type="InterPro" id="IPR001926">
    <property type="entry name" value="TrpB-like_PALP"/>
</dbReference>
<keyword evidence="7" id="KW-1185">Reference proteome</keyword>
<dbReference type="EMBL" id="JWZX01002741">
    <property type="protein sequence ID" value="KOO27245.1"/>
    <property type="molecule type" value="Genomic_DNA"/>
</dbReference>
<evidence type="ECO:0000256" key="4">
    <source>
        <dbReference type="SAM" id="SignalP"/>
    </source>
</evidence>
<evidence type="ECO:0000256" key="1">
    <source>
        <dbReference type="ARBA" id="ARBA00001933"/>
    </source>
</evidence>
<evidence type="ECO:0000256" key="3">
    <source>
        <dbReference type="ARBA" id="ARBA00022898"/>
    </source>
</evidence>
<dbReference type="Pfam" id="PF00291">
    <property type="entry name" value="PALP"/>
    <property type="match status" value="1"/>
</dbReference>
<proteinExistence type="inferred from homology"/>
<gene>
    <name evidence="6" type="ORF">Ctob_006415</name>
</gene>
<dbReference type="Proteomes" id="UP000037460">
    <property type="component" value="Unassembled WGS sequence"/>
</dbReference>
<evidence type="ECO:0000256" key="2">
    <source>
        <dbReference type="ARBA" id="ARBA00007103"/>
    </source>
</evidence>
<evidence type="ECO:0000313" key="7">
    <source>
        <dbReference type="Proteomes" id="UP000037460"/>
    </source>
</evidence>
<dbReference type="Gene3D" id="3.40.50.1100">
    <property type="match status" value="2"/>
</dbReference>
<keyword evidence="4" id="KW-0732">Signal</keyword>
<feature type="domain" description="Tryptophan synthase beta chain-like PALP" evidence="5">
    <location>
        <begin position="36"/>
        <end position="331"/>
    </location>
</feature>
<accession>A0A0M0JL82</accession>
<keyword evidence="3" id="KW-0663">Pyridoxal phosphate</keyword>
<dbReference type="SUPFAM" id="SSF53686">
    <property type="entry name" value="Tryptophan synthase beta subunit-like PLP-dependent enzymes"/>
    <property type="match status" value="1"/>
</dbReference>
<dbReference type="CDD" id="cd01561">
    <property type="entry name" value="CBS_like"/>
    <property type="match status" value="1"/>
</dbReference>
<dbReference type="GO" id="GO:0009069">
    <property type="term" value="P:serine family amino acid metabolic process"/>
    <property type="evidence" value="ECO:0007669"/>
    <property type="project" value="UniProtKB-ARBA"/>
</dbReference>
<reference evidence="7" key="1">
    <citation type="journal article" date="2015" name="PLoS Genet.">
        <title>Genome Sequence and Transcriptome Analyses of Chrysochromulina tobin: Metabolic Tools for Enhanced Algal Fitness in the Prominent Order Prymnesiales (Haptophyceae).</title>
        <authorList>
            <person name="Hovde B.T."/>
            <person name="Deodato C.R."/>
            <person name="Hunsperger H.M."/>
            <person name="Ryken S.A."/>
            <person name="Yost W."/>
            <person name="Jha R.K."/>
            <person name="Patterson J."/>
            <person name="Monnat R.J. Jr."/>
            <person name="Barlow S.B."/>
            <person name="Starkenburg S.R."/>
            <person name="Cattolico R.A."/>
        </authorList>
    </citation>
    <scope>NUCLEOTIDE SEQUENCE</scope>
    <source>
        <strain evidence="7">CCMP291</strain>
    </source>
</reference>
<evidence type="ECO:0000313" key="6">
    <source>
        <dbReference type="EMBL" id="KOO27245.1"/>
    </source>
</evidence>
<sequence length="376" mass="40712">MRSRMTLSFVGVSVVATMVVPGHCYGTVRTWEHQAAVGRTPLVDLSSLADLPAGVSVYGKAEFSNPSGSIKDRIVEFILDEHERTGKLVRHSGQTIVAASSGNTAAALAMFSAMRGYQCKLITNRKTSQEKIQQLGAYGAEVIITASGVPVDSPEHYQNVETRLVAENPSWIGLNQYDNPLNPEAYYRTLGPELWEGTDGTITHFVAAGSTGGTVSGTARYLKERNPNIQIVMPDPLGSIFYDKWAHDRMVQPKSFEVEGVGKDSIPKALNLSYIDAMPRFSDEQAFSTSRLIARRLGMMVGGSAGGNVHAALELAKTLQGPAVVVAILCDSGTKYLSKIFNDQWMNAKGFKTDEAEGGVSWDHFKVGSLGYTDIL</sequence>